<accession>A0A2U9CM10</accession>
<feature type="transmembrane region" description="Helical" evidence="8">
    <location>
        <begin position="12"/>
        <end position="31"/>
    </location>
</feature>
<dbReference type="InterPro" id="IPR047123">
    <property type="entry name" value="MYADM-like"/>
</dbReference>
<evidence type="ECO:0000256" key="5">
    <source>
        <dbReference type="ARBA" id="ARBA00023136"/>
    </source>
</evidence>
<feature type="transmembrane region" description="Helical" evidence="8">
    <location>
        <begin position="213"/>
        <end position="233"/>
    </location>
</feature>
<protein>
    <submittedName>
        <fullName evidence="10">Putative myeloid-associated differentiation marker-like protein 2</fullName>
    </submittedName>
</protein>
<feature type="transmembrane region" description="Helical" evidence="8">
    <location>
        <begin position="65"/>
        <end position="89"/>
    </location>
</feature>
<comment type="subcellular location">
    <subcellularLocation>
        <location evidence="1">Membrane</location>
        <topology evidence="1">Multi-pass membrane protein</topology>
    </subcellularLocation>
</comment>
<name>A0A2U9CM10_SCOMX</name>
<reference evidence="10 12" key="1">
    <citation type="submission" date="2017-12" db="EMBL/GenBank/DDBJ databases">
        <title>Integrating genomic resources of turbot (Scophthalmus maximus) in depth evaluation of genetic and physical mapping variation across individuals.</title>
        <authorList>
            <person name="Martinez P."/>
        </authorList>
    </citation>
    <scope>NUCLEOTIDE SEQUENCE [LARGE SCALE GENOMIC DNA]</scope>
</reference>
<feature type="transmembrane region" description="Helical" evidence="8">
    <location>
        <begin position="172"/>
        <end position="197"/>
    </location>
</feature>
<sequence length="278" mass="31080">MFGPFKSCQGILRLLEIIFSALALIMVIFRDRMVSPWGVWCEFVWVFCIIVPLVLIVMEAKSWHILLAAFLPNWADLCCGLTMLCAVMISSASVIFAVVFVCGSCIVSILCVIFSLVATVVFLVDAVRQKMACPSGYLSRLRGLLRMSEAFIACIILTAATDYFVVYARSSFGMICSIIVFAVCLLVTVVIIVVHLLKLLQALLPFGLSMMEFVFNIVAVLLYLLAITLWIVFGYKRYRYNSYGCEYCSYADYITVVVGAIVNLVLYIVDLVLSFKSR</sequence>
<evidence type="ECO:0000256" key="4">
    <source>
        <dbReference type="ARBA" id="ARBA00022989"/>
    </source>
</evidence>
<evidence type="ECO:0000256" key="3">
    <source>
        <dbReference type="ARBA" id="ARBA00022737"/>
    </source>
</evidence>
<keyword evidence="3" id="KW-0677">Repeat</keyword>
<feature type="domain" description="MARVEL" evidence="9">
    <location>
        <begin position="137"/>
        <end position="278"/>
    </location>
</feature>
<dbReference type="EMBL" id="VEVO01000020">
    <property type="protein sequence ID" value="KAF0025346.1"/>
    <property type="molecule type" value="Genomic_DNA"/>
</dbReference>
<dbReference type="GO" id="GO:0016020">
    <property type="term" value="C:membrane"/>
    <property type="evidence" value="ECO:0007669"/>
    <property type="project" value="UniProtKB-SubCell"/>
</dbReference>
<proteinExistence type="inferred from homology"/>
<dbReference type="InterPro" id="IPR008253">
    <property type="entry name" value="Marvel"/>
</dbReference>
<evidence type="ECO:0000256" key="8">
    <source>
        <dbReference type="SAM" id="Phobius"/>
    </source>
</evidence>
<evidence type="ECO:0000259" key="9">
    <source>
        <dbReference type="PROSITE" id="PS51225"/>
    </source>
</evidence>
<keyword evidence="12" id="KW-1185">Reference proteome</keyword>
<evidence type="ECO:0000256" key="2">
    <source>
        <dbReference type="ARBA" id="ARBA00022692"/>
    </source>
</evidence>
<evidence type="ECO:0000256" key="1">
    <source>
        <dbReference type="ARBA" id="ARBA00004141"/>
    </source>
</evidence>
<dbReference type="AlphaFoldDB" id="A0A2U9CM10"/>
<comment type="similarity">
    <text evidence="6">Belongs to the MAL family.</text>
</comment>
<evidence type="ECO:0000313" key="10">
    <source>
        <dbReference type="EMBL" id="AWP17587.1"/>
    </source>
</evidence>
<reference evidence="11 13" key="2">
    <citation type="submission" date="2019-06" db="EMBL/GenBank/DDBJ databases">
        <title>Draft genomes of female and male turbot (Scophthalmus maximus).</title>
        <authorList>
            <person name="Xu H."/>
            <person name="Xu X.-W."/>
            <person name="Shao C."/>
            <person name="Chen S."/>
        </authorList>
    </citation>
    <scope>NUCLEOTIDE SEQUENCE [LARGE SCALE GENOMIC DNA]</scope>
    <source>
        <strain evidence="11">Ysfricsl-2016a</strain>
        <tissue evidence="11">Blood</tissue>
    </source>
</reference>
<keyword evidence="4 8" id="KW-1133">Transmembrane helix</keyword>
<feature type="transmembrane region" description="Helical" evidence="8">
    <location>
        <begin position="37"/>
        <end position="58"/>
    </location>
</feature>
<dbReference type="Proteomes" id="UP000438429">
    <property type="component" value="Unassembled WGS sequence"/>
</dbReference>
<evidence type="ECO:0000256" key="7">
    <source>
        <dbReference type="PROSITE-ProRule" id="PRU00581"/>
    </source>
</evidence>
<feature type="transmembrane region" description="Helical" evidence="8">
    <location>
        <begin position="95"/>
        <end position="124"/>
    </location>
</feature>
<keyword evidence="2 7" id="KW-0812">Transmembrane</keyword>
<feature type="transmembrane region" description="Helical" evidence="8">
    <location>
        <begin position="253"/>
        <end position="273"/>
    </location>
</feature>
<organism evidence="10 12">
    <name type="scientific">Scophthalmus maximus</name>
    <name type="common">Turbot</name>
    <name type="synonym">Psetta maxima</name>
    <dbReference type="NCBI Taxonomy" id="52904"/>
    <lineage>
        <taxon>Eukaryota</taxon>
        <taxon>Metazoa</taxon>
        <taxon>Chordata</taxon>
        <taxon>Craniata</taxon>
        <taxon>Vertebrata</taxon>
        <taxon>Euteleostomi</taxon>
        <taxon>Actinopterygii</taxon>
        <taxon>Neopterygii</taxon>
        <taxon>Teleostei</taxon>
        <taxon>Neoteleostei</taxon>
        <taxon>Acanthomorphata</taxon>
        <taxon>Carangaria</taxon>
        <taxon>Pleuronectiformes</taxon>
        <taxon>Pleuronectoidei</taxon>
        <taxon>Scophthalmidae</taxon>
        <taxon>Scophthalmus</taxon>
    </lineage>
</organism>
<evidence type="ECO:0000313" key="11">
    <source>
        <dbReference type="EMBL" id="KAF0025346.1"/>
    </source>
</evidence>
<evidence type="ECO:0000256" key="6">
    <source>
        <dbReference type="ARBA" id="ARBA00034721"/>
    </source>
</evidence>
<gene>
    <name evidence="11" type="ORF">F2P81_022227</name>
    <name evidence="10" type="ORF">SMAX5B_020102</name>
</gene>
<evidence type="ECO:0000313" key="12">
    <source>
        <dbReference type="Proteomes" id="UP000246464"/>
    </source>
</evidence>
<dbReference type="PROSITE" id="PS51225">
    <property type="entry name" value="MARVEL"/>
    <property type="match status" value="2"/>
</dbReference>
<dbReference type="Proteomes" id="UP000246464">
    <property type="component" value="Chromosome 18"/>
</dbReference>
<feature type="domain" description="MARVEL" evidence="9">
    <location>
        <begin position="4"/>
        <end position="134"/>
    </location>
</feature>
<dbReference type="EMBL" id="CP026260">
    <property type="protein sequence ID" value="AWP17587.1"/>
    <property type="molecule type" value="Genomic_DNA"/>
</dbReference>
<dbReference type="PANTHER" id="PTHR17068:SF12">
    <property type="entry name" value="MYELOID-ASSOCIATED DIFFERENTIATION MARKER-LIKE PROTEIN 2"/>
    <property type="match status" value="1"/>
</dbReference>
<dbReference type="OrthoDB" id="8863193at2759"/>
<feature type="transmembrane region" description="Helical" evidence="8">
    <location>
        <begin position="144"/>
        <end position="166"/>
    </location>
</feature>
<keyword evidence="5 7" id="KW-0472">Membrane</keyword>
<evidence type="ECO:0000313" key="13">
    <source>
        <dbReference type="Proteomes" id="UP000438429"/>
    </source>
</evidence>
<dbReference type="PANTHER" id="PTHR17068">
    <property type="entry name" value="MYELOID-ASSOCIATED DIFFERENTIATION MARKER MYADM FAMILY MEMBER"/>
    <property type="match status" value="1"/>
</dbReference>